<keyword evidence="1" id="KW-0472">Membrane</keyword>
<dbReference type="STRING" id="797210.Halxa_3748"/>
<keyword evidence="1" id="KW-1133">Transmembrane helix</keyword>
<keyword evidence="1" id="KW-0812">Transmembrane</keyword>
<dbReference type="Pfam" id="PF12679">
    <property type="entry name" value="ABC2_membrane_2"/>
    <property type="match status" value="1"/>
</dbReference>
<dbReference type="OrthoDB" id="86287at2157"/>
<sequence length="276" mass="29583">MSTLSVAKKDFLDVRRSKTVWTVGALYTLFAVLFFYFGQTGVSEPNVINQLFSLASIGSLFIPLIALVAAYLAIAGERESGSIKYLLSLPNTRRDVVLGKYLSRGAVVGAAIGFAFAVGAVLTLLWYPSLEAATFARVVALTLLFTLAYVAVAIGISAATSSRSRAMGGAVGFYFVGNLLMIFPGLSIVGVFQYALNGRLGLDISEHAFEFVRRLSPTVAYESAMPLAIPDDEITLTGTTDVPAYLEPEVALLVLVAWLVVPVALGLWHFDRVDLG</sequence>
<feature type="transmembrane region" description="Helical" evidence="1">
    <location>
        <begin position="171"/>
        <end position="196"/>
    </location>
</feature>
<dbReference type="AlphaFoldDB" id="F8DC97"/>
<feature type="transmembrane region" description="Helical" evidence="1">
    <location>
        <begin position="138"/>
        <end position="159"/>
    </location>
</feature>
<organism evidence="2 3">
    <name type="scientific">Halopiger xanaduensis (strain DSM 18323 / JCM 14033 / SH-6)</name>
    <dbReference type="NCBI Taxonomy" id="797210"/>
    <lineage>
        <taxon>Archaea</taxon>
        <taxon>Methanobacteriati</taxon>
        <taxon>Methanobacteriota</taxon>
        <taxon>Stenosarchaea group</taxon>
        <taxon>Halobacteria</taxon>
        <taxon>Halobacteriales</taxon>
        <taxon>Natrialbaceae</taxon>
        <taxon>Halopiger</taxon>
    </lineage>
</organism>
<feature type="transmembrane region" description="Helical" evidence="1">
    <location>
        <begin position="250"/>
        <end position="270"/>
    </location>
</feature>
<dbReference type="GeneID" id="10798691"/>
<dbReference type="RefSeq" id="WP_013881241.1">
    <property type="nucleotide sequence ID" value="NC_015666.1"/>
</dbReference>
<dbReference type="Proteomes" id="UP000006794">
    <property type="component" value="Chromosome"/>
</dbReference>
<feature type="transmembrane region" description="Helical" evidence="1">
    <location>
        <begin position="51"/>
        <end position="74"/>
    </location>
</feature>
<feature type="transmembrane region" description="Helical" evidence="1">
    <location>
        <begin position="101"/>
        <end position="126"/>
    </location>
</feature>
<protein>
    <submittedName>
        <fullName evidence="2">ABC-2 type transporter</fullName>
    </submittedName>
</protein>
<accession>F8DC97</accession>
<name>F8DC97_HALXS</name>
<evidence type="ECO:0000313" key="3">
    <source>
        <dbReference type="Proteomes" id="UP000006794"/>
    </source>
</evidence>
<dbReference type="HOGENOM" id="CLU_071765_0_0_2"/>
<dbReference type="EMBL" id="CP002839">
    <property type="protein sequence ID" value="AEH38354.1"/>
    <property type="molecule type" value="Genomic_DNA"/>
</dbReference>
<reference evidence="2 3" key="1">
    <citation type="journal article" date="2012" name="Stand. Genomic Sci.">
        <title>Complete genome sequence of Halopiger xanaduensis type strain (SH-6(T)).</title>
        <authorList>
            <person name="Anderson I."/>
            <person name="Tindall B.J."/>
            <person name="Rohde M."/>
            <person name="Lucas S."/>
            <person name="Han J."/>
            <person name="Lapidus A."/>
            <person name="Cheng J.F."/>
            <person name="Goodwin L."/>
            <person name="Pitluck S."/>
            <person name="Peters L."/>
            <person name="Pati A."/>
            <person name="Mikhailova N."/>
            <person name="Pagani I."/>
            <person name="Teshima H."/>
            <person name="Han C."/>
            <person name="Tapia R."/>
            <person name="Land M."/>
            <person name="Woyke T."/>
            <person name="Klenk H.P."/>
            <person name="Kyrpides N."/>
            <person name="Ivanova N."/>
        </authorList>
    </citation>
    <scope>NUCLEOTIDE SEQUENCE [LARGE SCALE GENOMIC DNA]</scope>
    <source>
        <strain evidence="3">DSM 18323 / JCM 14033 / SH-6</strain>
    </source>
</reference>
<dbReference type="KEGG" id="hxa:Halxa_3748"/>
<dbReference type="PANTHER" id="PTHR43471:SF1">
    <property type="entry name" value="ABC TRANSPORTER PERMEASE PROTEIN NOSY-RELATED"/>
    <property type="match status" value="1"/>
</dbReference>
<feature type="transmembrane region" description="Helical" evidence="1">
    <location>
        <begin position="20"/>
        <end position="39"/>
    </location>
</feature>
<dbReference type="GO" id="GO:0005886">
    <property type="term" value="C:plasma membrane"/>
    <property type="evidence" value="ECO:0007669"/>
    <property type="project" value="UniProtKB-SubCell"/>
</dbReference>
<dbReference type="eggNOG" id="arCOG02438">
    <property type="taxonomic scope" value="Archaea"/>
</dbReference>
<evidence type="ECO:0000256" key="1">
    <source>
        <dbReference type="SAM" id="Phobius"/>
    </source>
</evidence>
<keyword evidence="3" id="KW-1185">Reference proteome</keyword>
<gene>
    <name evidence="2" type="ordered locus">Halxa_3748</name>
</gene>
<dbReference type="GO" id="GO:0140359">
    <property type="term" value="F:ABC-type transporter activity"/>
    <property type="evidence" value="ECO:0007669"/>
    <property type="project" value="InterPro"/>
</dbReference>
<proteinExistence type="predicted"/>
<dbReference type="PANTHER" id="PTHR43471">
    <property type="entry name" value="ABC TRANSPORTER PERMEASE"/>
    <property type="match status" value="1"/>
</dbReference>
<evidence type="ECO:0000313" key="2">
    <source>
        <dbReference type="EMBL" id="AEH38354.1"/>
    </source>
</evidence>